<dbReference type="Gene3D" id="3.40.1260.10">
    <property type="entry name" value="DsrEFH-like"/>
    <property type="match status" value="1"/>
</dbReference>
<organism evidence="1 2">
    <name type="scientific">Poseidonibacter parvus</name>
    <dbReference type="NCBI Taxonomy" id="1850254"/>
    <lineage>
        <taxon>Bacteria</taxon>
        <taxon>Pseudomonadati</taxon>
        <taxon>Campylobacterota</taxon>
        <taxon>Epsilonproteobacteria</taxon>
        <taxon>Campylobacterales</taxon>
        <taxon>Arcobacteraceae</taxon>
        <taxon>Poseidonibacter</taxon>
    </lineage>
</organism>
<evidence type="ECO:0000313" key="1">
    <source>
        <dbReference type="EMBL" id="APW65478.1"/>
    </source>
</evidence>
<dbReference type="STRING" id="1850254.LPB137_06265"/>
<accession>A0A1P8KLS9</accession>
<dbReference type="Proteomes" id="UP000186074">
    <property type="component" value="Chromosome"/>
</dbReference>
<dbReference type="InterPro" id="IPR003787">
    <property type="entry name" value="Sulphur_relay_DsrE/F-like"/>
</dbReference>
<dbReference type="OrthoDB" id="9805634at2"/>
<dbReference type="Pfam" id="PF02635">
    <property type="entry name" value="DsrE"/>
    <property type="match status" value="1"/>
</dbReference>
<dbReference type="InterPro" id="IPR027396">
    <property type="entry name" value="DsrEFH-like"/>
</dbReference>
<protein>
    <submittedName>
        <fullName evidence="1">Uncharacterized protein</fullName>
    </submittedName>
</protein>
<evidence type="ECO:0000313" key="2">
    <source>
        <dbReference type="Proteomes" id="UP000186074"/>
    </source>
</evidence>
<dbReference type="RefSeq" id="WP_076085878.1">
    <property type="nucleotide sequence ID" value="NZ_CP019070.1"/>
</dbReference>
<name>A0A1P8KLS9_9BACT</name>
<dbReference type="AlphaFoldDB" id="A0A1P8KLS9"/>
<proteinExistence type="predicted"/>
<gene>
    <name evidence="1" type="ORF">LPB137_06265</name>
</gene>
<sequence length="116" mass="13039">MIKEEQNTAKILWTTDNKDTAINMICLYAHNAKLKGWIQNVQILVWGASQTLISQDKELQDKIQEMIKDGVEVIACKKCAEDLGVSDTLQACDMQVYYTGELLSSWVKEGNSIISV</sequence>
<dbReference type="EMBL" id="CP019070">
    <property type="protein sequence ID" value="APW65478.1"/>
    <property type="molecule type" value="Genomic_DNA"/>
</dbReference>
<reference evidence="1 2" key="1">
    <citation type="submission" date="2017-01" db="EMBL/GenBank/DDBJ databases">
        <title>Genome sequencing of Arcobacter sp. LPB0137.</title>
        <authorList>
            <person name="Lee G.-W."/>
            <person name="Yi H."/>
        </authorList>
    </citation>
    <scope>NUCLEOTIDE SEQUENCE [LARGE SCALE GENOMIC DNA]</scope>
    <source>
        <strain evidence="1 2">LPB0137</strain>
    </source>
</reference>
<keyword evidence="2" id="KW-1185">Reference proteome</keyword>
<dbReference type="KEGG" id="alp:LPB137_06265"/>
<dbReference type="SUPFAM" id="SSF75169">
    <property type="entry name" value="DsrEFH-like"/>
    <property type="match status" value="1"/>
</dbReference>